<keyword evidence="3" id="KW-1185">Reference proteome</keyword>
<keyword evidence="1" id="KW-0732">Signal</keyword>
<accession>A0AA36HW75</accession>
<feature type="chain" id="PRO_5041301098" evidence="1">
    <location>
        <begin position="25"/>
        <end position="127"/>
    </location>
</feature>
<protein>
    <submittedName>
        <fullName evidence="2">Uncharacterized protein</fullName>
    </submittedName>
</protein>
<sequence>MGVRSRILLTAISWLFLHTAKTSAALFQCFGLLVVAPGDTLAPWAWRSCFARQPAGQRRGGLARQEPRGGGGLLSNWVEAVLLDAGFEADDITEVTPILLKQKVIGAALLQLTLEELMQDGVPRGLP</sequence>
<dbReference type="EMBL" id="CAUJNA010000397">
    <property type="protein sequence ID" value="CAJ1376474.1"/>
    <property type="molecule type" value="Genomic_DNA"/>
</dbReference>
<dbReference type="Proteomes" id="UP001178507">
    <property type="component" value="Unassembled WGS sequence"/>
</dbReference>
<evidence type="ECO:0000256" key="1">
    <source>
        <dbReference type="SAM" id="SignalP"/>
    </source>
</evidence>
<feature type="signal peptide" evidence="1">
    <location>
        <begin position="1"/>
        <end position="24"/>
    </location>
</feature>
<organism evidence="2 3">
    <name type="scientific">Effrenium voratum</name>
    <dbReference type="NCBI Taxonomy" id="2562239"/>
    <lineage>
        <taxon>Eukaryota</taxon>
        <taxon>Sar</taxon>
        <taxon>Alveolata</taxon>
        <taxon>Dinophyceae</taxon>
        <taxon>Suessiales</taxon>
        <taxon>Symbiodiniaceae</taxon>
        <taxon>Effrenium</taxon>
    </lineage>
</organism>
<name>A0AA36HW75_9DINO</name>
<evidence type="ECO:0000313" key="3">
    <source>
        <dbReference type="Proteomes" id="UP001178507"/>
    </source>
</evidence>
<proteinExistence type="predicted"/>
<gene>
    <name evidence="2" type="ORF">EVOR1521_LOCUS5527</name>
</gene>
<reference evidence="2" key="1">
    <citation type="submission" date="2023-08" db="EMBL/GenBank/DDBJ databases">
        <authorList>
            <person name="Chen Y."/>
            <person name="Shah S."/>
            <person name="Dougan E. K."/>
            <person name="Thang M."/>
            <person name="Chan C."/>
        </authorList>
    </citation>
    <scope>NUCLEOTIDE SEQUENCE</scope>
</reference>
<comment type="caution">
    <text evidence="2">The sequence shown here is derived from an EMBL/GenBank/DDBJ whole genome shotgun (WGS) entry which is preliminary data.</text>
</comment>
<evidence type="ECO:0000313" key="2">
    <source>
        <dbReference type="EMBL" id="CAJ1376474.1"/>
    </source>
</evidence>
<dbReference type="AlphaFoldDB" id="A0AA36HW75"/>